<protein>
    <recommendedName>
        <fullName evidence="2">protein-tyrosine-phosphatase</fullName>
        <ecNumber evidence="2">3.1.3.48</ecNumber>
    </recommendedName>
</protein>
<sequence>MSKVLNRNPSDSSIETPQSQLERARSTEEGKGLLRSIVASAMEVGVQQNSSGRQSLGGEGNDQRSLHVGGGNNGNSMNAGSPSGYFNLVPDPKDESMILSRPNPIWSPSGSSILSAAVLSPCPVTADNLPASEQFQKQSEALAFSFQNPTLTRRGSSFSQDETSRLKAMEDLPIPSGSVSAASAPAFPGSFKLAMPNSIAMNGRTGSNGGMRLNLGGENKGPVNNVVPMNLFQTKGLGFGPGADGVDPLPNIEAEKLGKFLEDKPDDILLLDLRSSAFYNKLRIKGSVNLCLPTTLMKRPSFNVAKLTEALPNPREKDRLAMWKSASVIVVYDASDSVTAAHTISKFKREGWKGKAYLLSGKLHRIVLSAISSNHKFPNLIENIPDEPTPNSEAAPAGVGFFRGAFNCPLPKVKTDNTAFFSNIRQNVDLVDGVGELPISIPEALTKEKQQQLPAWLKKICTENGSKILSQEFWQIEKDEQKRMQIAWGTVPAPEGSPTQITHQLAGIERGDKNRYKDIYPYDHSRVKLVVPQKDHGDYINASHLSARHSAKRYIATQAPLPSTFIDFWSLIWEQDVRVIVMLTAEMEGGTMKCHPYWKEPQYGPFELIFLNENRVGLEQNYSTQDNKRHSGPNLHATKSPTNDTNVPHIVVRRFFLKHTAHPFAPGREITQLQYSHWPDFGVPAHPAHILGLVEHTDAVVRSCSPSKAVFAQDALANVPHNTINTRPVLVHCSAGCGRTGAFCTVDSVIGMLRRQRFHKQYGYSRGSDELEVEAPGVRSPSRGSDNRPTSPTSQDNEWLDHDDEDLIAEVVHDFRKQRLSMVQSLRQYVLCYETVLEWIARQKPLDSAKRKAL</sequence>
<feature type="compositionally biased region" description="Polar residues" evidence="3">
    <location>
        <begin position="782"/>
        <end position="797"/>
    </location>
</feature>
<proteinExistence type="inferred from homology"/>
<feature type="domain" description="Tyrosine specific protein phosphatases" evidence="5">
    <location>
        <begin position="728"/>
        <end position="830"/>
    </location>
</feature>
<dbReference type="EMBL" id="ML119763">
    <property type="protein sequence ID" value="RPA75470.1"/>
    <property type="molecule type" value="Genomic_DNA"/>
</dbReference>
<evidence type="ECO:0000259" key="6">
    <source>
        <dbReference type="PROSITE" id="PS50206"/>
    </source>
</evidence>
<accession>A0A3N4HUG8</accession>
<feature type="region of interest" description="Disordered" evidence="3">
    <location>
        <begin position="769"/>
        <end position="800"/>
    </location>
</feature>
<dbReference type="Pfam" id="PF00581">
    <property type="entry name" value="Rhodanese"/>
    <property type="match status" value="1"/>
</dbReference>
<dbReference type="InterPro" id="IPR050348">
    <property type="entry name" value="Protein-Tyr_Phosphatase"/>
</dbReference>
<feature type="compositionally biased region" description="Basic and acidic residues" evidence="3">
    <location>
        <begin position="22"/>
        <end position="32"/>
    </location>
</feature>
<dbReference type="PROSITE" id="PS00383">
    <property type="entry name" value="TYR_PHOSPHATASE_1"/>
    <property type="match status" value="1"/>
</dbReference>
<dbReference type="SMART" id="SM00194">
    <property type="entry name" value="PTPc"/>
    <property type="match status" value="1"/>
</dbReference>
<dbReference type="SMART" id="SM00404">
    <property type="entry name" value="PTPc_motif"/>
    <property type="match status" value="1"/>
</dbReference>
<feature type="domain" description="Rhodanese" evidence="6">
    <location>
        <begin position="264"/>
        <end position="372"/>
    </location>
</feature>
<dbReference type="Pfam" id="PF00102">
    <property type="entry name" value="Y_phosphatase"/>
    <property type="match status" value="1"/>
</dbReference>
<dbReference type="Gene3D" id="3.40.250.10">
    <property type="entry name" value="Rhodanese-like domain"/>
    <property type="match status" value="1"/>
</dbReference>
<gene>
    <name evidence="7" type="ORF">BJ508DRAFT_311972</name>
</gene>
<dbReference type="CDD" id="cd18533">
    <property type="entry name" value="PTP_fungal"/>
    <property type="match status" value="1"/>
</dbReference>
<dbReference type="PANTHER" id="PTHR19134">
    <property type="entry name" value="RECEPTOR-TYPE TYROSINE-PROTEIN PHOSPHATASE"/>
    <property type="match status" value="1"/>
</dbReference>
<dbReference type="EC" id="3.1.3.48" evidence="2"/>
<dbReference type="AlphaFoldDB" id="A0A3N4HUG8"/>
<dbReference type="InterPro" id="IPR001763">
    <property type="entry name" value="Rhodanese-like_dom"/>
</dbReference>
<feature type="compositionally biased region" description="Low complexity" evidence="3">
    <location>
        <begin position="74"/>
        <end position="84"/>
    </location>
</feature>
<dbReference type="PRINTS" id="PR00700">
    <property type="entry name" value="PRTYPHPHTASE"/>
</dbReference>
<evidence type="ECO:0000256" key="3">
    <source>
        <dbReference type="SAM" id="MobiDB-lite"/>
    </source>
</evidence>
<comment type="similarity">
    <text evidence="1">Belongs to the protein-tyrosine phosphatase family. Non-receptor class subfamily.</text>
</comment>
<dbReference type="Proteomes" id="UP000275078">
    <property type="component" value="Unassembled WGS sequence"/>
</dbReference>
<keyword evidence="8" id="KW-1185">Reference proteome</keyword>
<feature type="region of interest" description="Disordered" evidence="3">
    <location>
        <begin position="1"/>
        <end position="84"/>
    </location>
</feature>
<dbReference type="GO" id="GO:0004725">
    <property type="term" value="F:protein tyrosine phosphatase activity"/>
    <property type="evidence" value="ECO:0007669"/>
    <property type="project" value="UniProtKB-EC"/>
</dbReference>
<dbReference type="PROSITE" id="PS50056">
    <property type="entry name" value="TYR_PHOSPHATASE_2"/>
    <property type="match status" value="1"/>
</dbReference>
<evidence type="ECO:0000256" key="2">
    <source>
        <dbReference type="ARBA" id="ARBA00013064"/>
    </source>
</evidence>
<evidence type="ECO:0000313" key="7">
    <source>
        <dbReference type="EMBL" id="RPA75470.1"/>
    </source>
</evidence>
<dbReference type="InterPro" id="IPR029021">
    <property type="entry name" value="Prot-tyrosine_phosphatase-like"/>
</dbReference>
<feature type="region of interest" description="Disordered" evidence="3">
    <location>
        <begin position="623"/>
        <end position="643"/>
    </location>
</feature>
<dbReference type="PROSITE" id="PS50055">
    <property type="entry name" value="TYR_PHOSPHATASE_PTP"/>
    <property type="match status" value="1"/>
</dbReference>
<feature type="compositionally biased region" description="Polar residues" evidence="3">
    <location>
        <begin position="1"/>
        <end position="21"/>
    </location>
</feature>
<dbReference type="InterPro" id="IPR003595">
    <property type="entry name" value="Tyr_Pase_cat"/>
</dbReference>
<feature type="domain" description="Tyrosine-protein phosphatase" evidence="4">
    <location>
        <begin position="512"/>
        <end position="839"/>
    </location>
</feature>
<dbReference type="STRING" id="1160509.A0A3N4HUG8"/>
<organism evidence="7 8">
    <name type="scientific">Ascobolus immersus RN42</name>
    <dbReference type="NCBI Taxonomy" id="1160509"/>
    <lineage>
        <taxon>Eukaryota</taxon>
        <taxon>Fungi</taxon>
        <taxon>Dikarya</taxon>
        <taxon>Ascomycota</taxon>
        <taxon>Pezizomycotina</taxon>
        <taxon>Pezizomycetes</taxon>
        <taxon>Pezizales</taxon>
        <taxon>Ascobolaceae</taxon>
        <taxon>Ascobolus</taxon>
    </lineage>
</organism>
<name>A0A3N4HUG8_ASCIM</name>
<dbReference type="PROSITE" id="PS50206">
    <property type="entry name" value="RHODANESE_3"/>
    <property type="match status" value="1"/>
</dbReference>
<dbReference type="OrthoDB" id="6058203at2759"/>
<dbReference type="Gene3D" id="3.90.190.10">
    <property type="entry name" value="Protein tyrosine phosphatase superfamily"/>
    <property type="match status" value="1"/>
</dbReference>
<dbReference type="SUPFAM" id="SSF52799">
    <property type="entry name" value="(Phosphotyrosine protein) phosphatases II"/>
    <property type="match status" value="1"/>
</dbReference>
<dbReference type="InterPro" id="IPR000387">
    <property type="entry name" value="Tyr_Pase_dom"/>
</dbReference>
<dbReference type="CDD" id="cd01446">
    <property type="entry name" value="DSP_MapKP"/>
    <property type="match status" value="1"/>
</dbReference>
<reference evidence="7 8" key="1">
    <citation type="journal article" date="2018" name="Nat. Ecol. Evol.">
        <title>Pezizomycetes genomes reveal the molecular basis of ectomycorrhizal truffle lifestyle.</title>
        <authorList>
            <person name="Murat C."/>
            <person name="Payen T."/>
            <person name="Noel B."/>
            <person name="Kuo A."/>
            <person name="Morin E."/>
            <person name="Chen J."/>
            <person name="Kohler A."/>
            <person name="Krizsan K."/>
            <person name="Balestrini R."/>
            <person name="Da Silva C."/>
            <person name="Montanini B."/>
            <person name="Hainaut M."/>
            <person name="Levati E."/>
            <person name="Barry K.W."/>
            <person name="Belfiori B."/>
            <person name="Cichocki N."/>
            <person name="Clum A."/>
            <person name="Dockter R.B."/>
            <person name="Fauchery L."/>
            <person name="Guy J."/>
            <person name="Iotti M."/>
            <person name="Le Tacon F."/>
            <person name="Lindquist E.A."/>
            <person name="Lipzen A."/>
            <person name="Malagnac F."/>
            <person name="Mello A."/>
            <person name="Molinier V."/>
            <person name="Miyauchi S."/>
            <person name="Poulain J."/>
            <person name="Riccioni C."/>
            <person name="Rubini A."/>
            <person name="Sitrit Y."/>
            <person name="Splivallo R."/>
            <person name="Traeger S."/>
            <person name="Wang M."/>
            <person name="Zifcakova L."/>
            <person name="Wipf D."/>
            <person name="Zambonelli A."/>
            <person name="Paolocci F."/>
            <person name="Nowrousian M."/>
            <person name="Ottonello S."/>
            <person name="Baldrian P."/>
            <person name="Spatafora J.W."/>
            <person name="Henrissat B."/>
            <person name="Nagy L.G."/>
            <person name="Aury J.M."/>
            <person name="Wincker P."/>
            <person name="Grigoriev I.V."/>
            <person name="Bonfante P."/>
            <person name="Martin F.M."/>
        </authorList>
    </citation>
    <scope>NUCLEOTIDE SEQUENCE [LARGE SCALE GENOMIC DNA]</scope>
    <source>
        <strain evidence="7 8">RN42</strain>
    </source>
</reference>
<dbReference type="PANTHER" id="PTHR19134:SF561">
    <property type="entry name" value="PROTEIN TYROSINE PHOSPHATASE 36E, ISOFORM A"/>
    <property type="match status" value="1"/>
</dbReference>
<dbReference type="InterPro" id="IPR036873">
    <property type="entry name" value="Rhodanese-like_dom_sf"/>
</dbReference>
<evidence type="ECO:0000259" key="4">
    <source>
        <dbReference type="PROSITE" id="PS50055"/>
    </source>
</evidence>
<evidence type="ECO:0000313" key="8">
    <source>
        <dbReference type="Proteomes" id="UP000275078"/>
    </source>
</evidence>
<dbReference type="SUPFAM" id="SSF52821">
    <property type="entry name" value="Rhodanese/Cell cycle control phosphatase"/>
    <property type="match status" value="1"/>
</dbReference>
<dbReference type="InterPro" id="IPR016130">
    <property type="entry name" value="Tyr_Pase_AS"/>
</dbReference>
<dbReference type="InterPro" id="IPR000242">
    <property type="entry name" value="PTP_cat"/>
</dbReference>
<evidence type="ECO:0000259" key="5">
    <source>
        <dbReference type="PROSITE" id="PS50056"/>
    </source>
</evidence>
<evidence type="ECO:0000256" key="1">
    <source>
        <dbReference type="ARBA" id="ARBA00009649"/>
    </source>
</evidence>